<evidence type="ECO:0000259" key="8">
    <source>
        <dbReference type="PROSITE" id="PS50042"/>
    </source>
</evidence>
<keyword evidence="3 5" id="KW-0378">Hydrolase</keyword>
<comment type="catalytic activity">
    <reaction evidence="4 5 6">
        <text>an acyl phosphate + H2O = a carboxylate + phosphate + H(+)</text>
        <dbReference type="Rhea" id="RHEA:14965"/>
        <dbReference type="ChEBI" id="CHEBI:15377"/>
        <dbReference type="ChEBI" id="CHEBI:15378"/>
        <dbReference type="ChEBI" id="CHEBI:29067"/>
        <dbReference type="ChEBI" id="CHEBI:43474"/>
        <dbReference type="ChEBI" id="CHEBI:59918"/>
        <dbReference type="EC" id="3.6.1.7"/>
    </reaction>
</comment>
<sequence length="90" mass="10038">MVQKCVRFSVKGKVQGVGFRFHTAQYALKQGLVGYVKNRENGDVEVLACGERPKLNALAIWLKDGPKTARVDSVISEEIEVIQMEGFEIL</sequence>
<dbReference type="PROSITE" id="PS51160">
    <property type="entry name" value="ACYLPHOSPHATASE_3"/>
    <property type="match status" value="1"/>
</dbReference>
<reference evidence="10 11" key="1">
    <citation type="submission" date="2017-10" db="EMBL/GenBank/DDBJ databases">
        <authorList>
            <person name="Banno H."/>
            <person name="Chua N.-H."/>
        </authorList>
    </citation>
    <scope>NUCLEOTIDE SEQUENCE [LARGE SCALE GENOMIC DNA]</scope>
    <source>
        <strain evidence="10">Vibrio tapetis CECT4600</strain>
    </source>
</reference>
<dbReference type="EC" id="3.6.1.7" evidence="2 5"/>
<dbReference type="InterPro" id="IPR000595">
    <property type="entry name" value="cNMP-bd_dom"/>
</dbReference>
<dbReference type="InterPro" id="IPR020456">
    <property type="entry name" value="Acylphosphatase"/>
</dbReference>
<evidence type="ECO:0000256" key="4">
    <source>
        <dbReference type="ARBA" id="ARBA00047645"/>
    </source>
</evidence>
<dbReference type="PRINTS" id="PR00112">
    <property type="entry name" value="ACYLPHPHTASE"/>
</dbReference>
<dbReference type="PROSITE" id="PS00151">
    <property type="entry name" value="ACYLPHOSPHATASE_2"/>
    <property type="match status" value="1"/>
</dbReference>
<evidence type="ECO:0000313" key="11">
    <source>
        <dbReference type="Proteomes" id="UP000235828"/>
    </source>
</evidence>
<dbReference type="PANTHER" id="PTHR10029:SF3">
    <property type="entry name" value="ACYLPHOSPHATASE-RELATED"/>
    <property type="match status" value="1"/>
</dbReference>
<dbReference type="GO" id="GO:0003998">
    <property type="term" value="F:acylphosphatase activity"/>
    <property type="evidence" value="ECO:0007669"/>
    <property type="project" value="UniProtKB-EC"/>
</dbReference>
<proteinExistence type="inferred from homology"/>
<dbReference type="InterPro" id="IPR017968">
    <property type="entry name" value="Acylphosphatase_CS"/>
</dbReference>
<evidence type="ECO:0000256" key="3">
    <source>
        <dbReference type="ARBA" id="ARBA00022801"/>
    </source>
</evidence>
<dbReference type="InterPro" id="IPR036046">
    <property type="entry name" value="Acylphosphatase-like_dom_sf"/>
</dbReference>
<evidence type="ECO:0000256" key="6">
    <source>
        <dbReference type="RuleBase" id="RU000553"/>
    </source>
</evidence>
<dbReference type="RefSeq" id="WP_102521534.1">
    <property type="nucleotide sequence ID" value="NZ_LT960611.1"/>
</dbReference>
<feature type="domain" description="Cyclic nucleotide-binding" evidence="8">
    <location>
        <begin position="26"/>
        <end position="90"/>
    </location>
</feature>
<evidence type="ECO:0000256" key="5">
    <source>
        <dbReference type="PROSITE-ProRule" id="PRU00520"/>
    </source>
</evidence>
<accession>A0A2N8ZA07</accession>
<dbReference type="Pfam" id="PF00708">
    <property type="entry name" value="Acylphosphatase"/>
    <property type="match status" value="1"/>
</dbReference>
<dbReference type="EMBL" id="LT960611">
    <property type="protein sequence ID" value="SON48738.1"/>
    <property type="molecule type" value="Genomic_DNA"/>
</dbReference>
<dbReference type="KEGG" id="vta:A0759"/>
<dbReference type="PROSITE" id="PS50042">
    <property type="entry name" value="CNMP_BINDING_3"/>
    <property type="match status" value="1"/>
</dbReference>
<dbReference type="SUPFAM" id="SSF54975">
    <property type="entry name" value="Acylphosphatase/BLUF domain-like"/>
    <property type="match status" value="1"/>
</dbReference>
<evidence type="ECO:0000256" key="1">
    <source>
        <dbReference type="ARBA" id="ARBA00005614"/>
    </source>
</evidence>
<dbReference type="OrthoDB" id="5295388at2"/>
<gene>
    <name evidence="10" type="primary">yccX</name>
    <name evidence="10" type="ORF">VTAP4600_A0759</name>
</gene>
<name>A0A2N8ZA07_9VIBR</name>
<evidence type="ECO:0000256" key="2">
    <source>
        <dbReference type="ARBA" id="ARBA00012150"/>
    </source>
</evidence>
<dbReference type="NCBIfam" id="NF011000">
    <property type="entry name" value="PRK14426.1"/>
    <property type="match status" value="1"/>
</dbReference>
<comment type="similarity">
    <text evidence="1 7">Belongs to the acylphosphatase family.</text>
</comment>
<dbReference type="PANTHER" id="PTHR10029">
    <property type="entry name" value="ACYLPHOSPHATASE"/>
    <property type="match status" value="1"/>
</dbReference>
<dbReference type="Gene3D" id="3.30.70.100">
    <property type="match status" value="1"/>
</dbReference>
<feature type="active site" evidence="5">
    <location>
        <position position="20"/>
    </location>
</feature>
<dbReference type="PROSITE" id="PS00150">
    <property type="entry name" value="ACYLPHOSPHATASE_1"/>
    <property type="match status" value="1"/>
</dbReference>
<evidence type="ECO:0000256" key="7">
    <source>
        <dbReference type="RuleBase" id="RU004168"/>
    </source>
</evidence>
<evidence type="ECO:0000313" key="10">
    <source>
        <dbReference type="EMBL" id="SON48738.1"/>
    </source>
</evidence>
<keyword evidence="11" id="KW-1185">Reference proteome</keyword>
<dbReference type="AlphaFoldDB" id="A0A2N8ZA07"/>
<feature type="active site" evidence="5">
    <location>
        <position position="38"/>
    </location>
</feature>
<feature type="domain" description="Acylphosphatase-like" evidence="9">
    <location>
        <begin position="5"/>
        <end position="90"/>
    </location>
</feature>
<protein>
    <recommendedName>
        <fullName evidence="2 5">Acylphosphatase</fullName>
        <ecNumber evidence="2 5">3.6.1.7</ecNumber>
    </recommendedName>
</protein>
<dbReference type="InterPro" id="IPR001792">
    <property type="entry name" value="Acylphosphatase-like_dom"/>
</dbReference>
<evidence type="ECO:0000259" key="9">
    <source>
        <dbReference type="PROSITE" id="PS51160"/>
    </source>
</evidence>
<dbReference type="Proteomes" id="UP000235828">
    <property type="component" value="Chromosome A"/>
</dbReference>
<organism evidence="10 11">
    <name type="scientific">Vibrio tapetis subsp. tapetis</name>
    <dbReference type="NCBI Taxonomy" id="1671868"/>
    <lineage>
        <taxon>Bacteria</taxon>
        <taxon>Pseudomonadati</taxon>
        <taxon>Pseudomonadota</taxon>
        <taxon>Gammaproteobacteria</taxon>
        <taxon>Vibrionales</taxon>
        <taxon>Vibrionaceae</taxon>
        <taxon>Vibrio</taxon>
    </lineage>
</organism>